<dbReference type="InterPro" id="IPR014710">
    <property type="entry name" value="RmlC-like_jellyroll"/>
</dbReference>
<dbReference type="CDD" id="cd00038">
    <property type="entry name" value="CAP_ED"/>
    <property type="match status" value="2"/>
</dbReference>
<feature type="transmembrane region" description="Helical" evidence="10">
    <location>
        <begin position="276"/>
        <end position="300"/>
    </location>
</feature>
<feature type="domain" description="Cyclic nucleotide-binding" evidence="11">
    <location>
        <begin position="588"/>
        <end position="676"/>
    </location>
</feature>
<dbReference type="SUPFAM" id="SSF51206">
    <property type="entry name" value="cAMP-binding domain-like"/>
    <property type="match status" value="2"/>
</dbReference>
<name>A0A9W6XUD3_9STRA</name>
<dbReference type="InterPro" id="IPR018488">
    <property type="entry name" value="cNMP-bd_CS"/>
</dbReference>
<comment type="caution">
    <text evidence="12">The sequence shown here is derived from an EMBL/GenBank/DDBJ whole genome shotgun (WGS) entry which is preliminary data.</text>
</comment>
<dbReference type="PANTHER" id="PTHR45638">
    <property type="entry name" value="CYCLIC NUCLEOTIDE-GATED CATION CHANNEL SUBUNIT A"/>
    <property type="match status" value="1"/>
</dbReference>
<feature type="transmembrane region" description="Helical" evidence="10">
    <location>
        <begin position="380"/>
        <end position="401"/>
    </location>
</feature>
<dbReference type="PROSITE" id="PS00888">
    <property type="entry name" value="CNMP_BINDING_1"/>
    <property type="match status" value="1"/>
</dbReference>
<dbReference type="OrthoDB" id="126200at2759"/>
<dbReference type="InterPro" id="IPR018490">
    <property type="entry name" value="cNMP-bd_dom_sf"/>
</dbReference>
<evidence type="ECO:0000256" key="8">
    <source>
        <dbReference type="ARBA" id="ARBA00023303"/>
    </source>
</evidence>
<comment type="subcellular location">
    <subcellularLocation>
        <location evidence="1">Membrane</location>
        <topology evidence="1">Multi-pass membrane protein</topology>
    </subcellularLocation>
</comment>
<evidence type="ECO:0000256" key="10">
    <source>
        <dbReference type="SAM" id="Phobius"/>
    </source>
</evidence>
<proteinExistence type="predicted"/>
<dbReference type="EMBL" id="BSXT01001877">
    <property type="protein sequence ID" value="GMF45704.1"/>
    <property type="molecule type" value="Genomic_DNA"/>
</dbReference>
<evidence type="ECO:0000256" key="1">
    <source>
        <dbReference type="ARBA" id="ARBA00004141"/>
    </source>
</evidence>
<dbReference type="PROSITE" id="PS50042">
    <property type="entry name" value="CNMP_BINDING_3"/>
    <property type="match status" value="2"/>
</dbReference>
<dbReference type="Gene3D" id="1.10.287.70">
    <property type="match status" value="1"/>
</dbReference>
<keyword evidence="5" id="KW-0406">Ion transport</keyword>
<evidence type="ECO:0000259" key="11">
    <source>
        <dbReference type="PROSITE" id="PS50042"/>
    </source>
</evidence>
<sequence>MLVSQFTQVLISRGEYICRFGETGSDMFFIFAGIVDVLLPAENTINTFPLALTTPGNQVSVQRRGSHRVGPTTNDITSKNPLQKPGIQYSKVNELKDGDYFGENGLFTNGIRNACVQAQTSCILYKLSRESMELVFARYPAWKEKVFRIASIHREKYRLLQKIREEQRRGLATSLGLVLSRADLMNERAEQLKEEMDRTHTTRKYGMWTSMVLPPLVTLLITALVKPFSMVLRNLICGVPAQSPFHIFWLRFMVFCTVYIAIITPYQLAIDSMDRLTIYITILHFITLICEVAFIVDLWFSGHVLESNATLELYGQRIRSVYKKDRITYDFIAAIPFYGLLAAFNCSSRLKLLRCIKLLNVAGYLDELSRAKVASELTRFGHIWLLFLLVMYWGACAYLSVAMEIGFGTEWESWLPSKTLEISDPQSPSSSQLTRRLLRGFFFAITVFIKKARNIAPDIASAYAFQIAISFIGLLTMSFVIGELTSLFISRSSLEIGFRKNHIAVTTYLERARVSDKINSRTRAYMSTLWASHAGVNYDKVLADMPREIRSKCILHASKIPLNWFIMKVITPIGGVANTDMEVFTVSLAEHLHFEAYSLNEEVITEGTIVRAMYFVTKGFLYMKSSSLLDQPIGLRDGSYFGERGLLGCTISAYTVRTVRACDIFSLNSKAFAHVLEKHEFSRLAIDICNNTYKALKRKCLANCTKTEMEEYWGAALLDTIHDFHIRNISPPTPGGEGSAEETKRQPSKRDERYFNVGSPNTVSDEETPAISAIFECLNTSQSCFEAFAPLLYIILPNNPLDASVGFNQTLTL</sequence>
<evidence type="ECO:0000256" key="4">
    <source>
        <dbReference type="ARBA" id="ARBA00022989"/>
    </source>
</evidence>
<evidence type="ECO:0000256" key="9">
    <source>
        <dbReference type="SAM" id="MobiDB-lite"/>
    </source>
</evidence>
<keyword evidence="4 10" id="KW-1133">Transmembrane helix</keyword>
<dbReference type="PANTHER" id="PTHR45638:SF11">
    <property type="entry name" value="CYCLIC NUCLEOTIDE-GATED CATION CHANNEL SUBUNIT A"/>
    <property type="match status" value="1"/>
</dbReference>
<evidence type="ECO:0000256" key="3">
    <source>
        <dbReference type="ARBA" id="ARBA00022692"/>
    </source>
</evidence>
<feature type="region of interest" description="Disordered" evidence="9">
    <location>
        <begin position="729"/>
        <end position="762"/>
    </location>
</feature>
<reference evidence="12" key="1">
    <citation type="submission" date="2023-04" db="EMBL/GenBank/DDBJ databases">
        <title>Phytophthora fragariaefolia NBRC 109709.</title>
        <authorList>
            <person name="Ichikawa N."/>
            <person name="Sato H."/>
            <person name="Tonouchi N."/>
        </authorList>
    </citation>
    <scope>NUCLEOTIDE SEQUENCE</scope>
    <source>
        <strain evidence="12">NBRC 109709</strain>
    </source>
</reference>
<feature type="compositionally biased region" description="Basic and acidic residues" evidence="9">
    <location>
        <begin position="741"/>
        <end position="754"/>
    </location>
</feature>
<dbReference type="Proteomes" id="UP001165121">
    <property type="component" value="Unassembled WGS sequence"/>
</dbReference>
<evidence type="ECO:0000256" key="5">
    <source>
        <dbReference type="ARBA" id="ARBA00023065"/>
    </source>
</evidence>
<gene>
    <name evidence="12" type="ORF">Pfra01_001648700</name>
</gene>
<organism evidence="12 13">
    <name type="scientific">Phytophthora fragariaefolia</name>
    <dbReference type="NCBI Taxonomy" id="1490495"/>
    <lineage>
        <taxon>Eukaryota</taxon>
        <taxon>Sar</taxon>
        <taxon>Stramenopiles</taxon>
        <taxon>Oomycota</taxon>
        <taxon>Peronosporomycetes</taxon>
        <taxon>Peronosporales</taxon>
        <taxon>Peronosporaceae</taxon>
        <taxon>Phytophthora</taxon>
    </lineage>
</organism>
<dbReference type="GO" id="GO:0044877">
    <property type="term" value="F:protein-containing complex binding"/>
    <property type="evidence" value="ECO:0007669"/>
    <property type="project" value="TreeGrafter"/>
</dbReference>
<feature type="transmembrane region" description="Helical" evidence="10">
    <location>
        <begin position="245"/>
        <end position="264"/>
    </location>
</feature>
<dbReference type="AlphaFoldDB" id="A0A9W6XUD3"/>
<keyword evidence="6 10" id="KW-0472">Membrane</keyword>
<keyword evidence="13" id="KW-1185">Reference proteome</keyword>
<feature type="transmembrane region" description="Helical" evidence="10">
    <location>
        <begin position="205"/>
        <end position="225"/>
    </location>
</feature>
<accession>A0A9W6XUD3</accession>
<protein>
    <submittedName>
        <fullName evidence="12">Unnamed protein product</fullName>
    </submittedName>
</protein>
<evidence type="ECO:0000256" key="2">
    <source>
        <dbReference type="ARBA" id="ARBA00022448"/>
    </source>
</evidence>
<evidence type="ECO:0000256" key="7">
    <source>
        <dbReference type="ARBA" id="ARBA00023286"/>
    </source>
</evidence>
<dbReference type="InterPro" id="IPR050866">
    <property type="entry name" value="CNG_cation_channel"/>
</dbReference>
<dbReference type="GO" id="GO:0016020">
    <property type="term" value="C:membrane"/>
    <property type="evidence" value="ECO:0007669"/>
    <property type="project" value="UniProtKB-SubCell"/>
</dbReference>
<dbReference type="SUPFAM" id="SSF81324">
    <property type="entry name" value="Voltage-gated potassium channels"/>
    <property type="match status" value="1"/>
</dbReference>
<dbReference type="InterPro" id="IPR000595">
    <property type="entry name" value="cNMP-bd_dom"/>
</dbReference>
<evidence type="ECO:0000313" key="13">
    <source>
        <dbReference type="Proteomes" id="UP001165121"/>
    </source>
</evidence>
<feature type="transmembrane region" description="Helical" evidence="10">
    <location>
        <begin position="327"/>
        <end position="344"/>
    </location>
</feature>
<dbReference type="Gene3D" id="2.60.120.10">
    <property type="entry name" value="Jelly Rolls"/>
    <property type="match status" value="2"/>
</dbReference>
<dbReference type="Gene3D" id="1.10.287.630">
    <property type="entry name" value="Helix hairpin bin"/>
    <property type="match status" value="1"/>
</dbReference>
<keyword evidence="8" id="KW-0407">Ion channel</keyword>
<dbReference type="Pfam" id="PF00027">
    <property type="entry name" value="cNMP_binding"/>
    <property type="match status" value="2"/>
</dbReference>
<keyword evidence="7" id="KW-1071">Ligand-gated ion channel</keyword>
<evidence type="ECO:0000256" key="6">
    <source>
        <dbReference type="ARBA" id="ARBA00023136"/>
    </source>
</evidence>
<evidence type="ECO:0000313" key="12">
    <source>
        <dbReference type="EMBL" id="GMF45704.1"/>
    </source>
</evidence>
<dbReference type="GO" id="GO:0005221">
    <property type="term" value="F:intracellularly cyclic nucleotide-activated monoatomic cation channel activity"/>
    <property type="evidence" value="ECO:0007669"/>
    <property type="project" value="InterPro"/>
</dbReference>
<feature type="transmembrane region" description="Helical" evidence="10">
    <location>
        <begin position="461"/>
        <end position="481"/>
    </location>
</feature>
<keyword evidence="3 10" id="KW-0812">Transmembrane</keyword>
<feature type="domain" description="Cyclic nucleotide-binding" evidence="11">
    <location>
        <begin position="1"/>
        <end position="136"/>
    </location>
</feature>
<keyword evidence="2" id="KW-0813">Transport</keyword>